<sequence>MNPLDGRGDVVRLTRMVASLSVGSLTPTAAVQRRVTRLWFQDSHKRPRWDPQRFSLHTSVSRLGLEEFFDNDPQNLGKDTVKSGDSWAVELLRQKGSEDLHKLWYILLKERNMLLTLQQEAKRQKLPMISPERLDKVKTSMDGIDQVVEERARALRLLQTGREYGRPAESRVNVFGISHWYKYREYPIPWHLNKRYRKKRFFTPSFVQPFIRLRIEKSIRQKAQRLRLEKQKAKLHAEKFPPREEEATS</sequence>
<evidence type="ECO:0000256" key="3">
    <source>
        <dbReference type="ARBA" id="ARBA00022980"/>
    </source>
</evidence>
<comment type="subcellular location">
    <subcellularLocation>
        <location evidence="1">Mitochondrion</location>
    </subcellularLocation>
</comment>
<evidence type="ECO:0000256" key="1">
    <source>
        <dbReference type="ARBA" id="ARBA00004173"/>
    </source>
</evidence>
<dbReference type="InterPro" id="IPR010729">
    <property type="entry name" value="Ribosomal_uL29_mit"/>
</dbReference>
<organism evidence="7 8">
    <name type="scientific">Eptatretus burgeri</name>
    <name type="common">Inshore hagfish</name>
    <dbReference type="NCBI Taxonomy" id="7764"/>
    <lineage>
        <taxon>Eukaryota</taxon>
        <taxon>Metazoa</taxon>
        <taxon>Chordata</taxon>
        <taxon>Craniata</taxon>
        <taxon>Vertebrata</taxon>
        <taxon>Cyclostomata</taxon>
        <taxon>Myxini</taxon>
        <taxon>Myxiniformes</taxon>
        <taxon>Myxinidae</taxon>
        <taxon>Eptatretinae</taxon>
        <taxon>Eptatretus</taxon>
    </lineage>
</organism>
<dbReference type="Pfam" id="PF06984">
    <property type="entry name" value="MRP-L47"/>
    <property type="match status" value="1"/>
</dbReference>
<dbReference type="OMA" id="LTMEHEC"/>
<evidence type="ECO:0000256" key="5">
    <source>
        <dbReference type="ARBA" id="ARBA00023274"/>
    </source>
</evidence>
<proteinExistence type="inferred from homology"/>
<evidence type="ECO:0000256" key="2">
    <source>
        <dbReference type="ARBA" id="ARBA00009254"/>
    </source>
</evidence>
<dbReference type="Ensembl" id="ENSEBUT00000023633.1">
    <property type="protein sequence ID" value="ENSEBUP00000023057.1"/>
    <property type="gene ID" value="ENSEBUG00000014208.1"/>
</dbReference>
<dbReference type="GO" id="GO:0032543">
    <property type="term" value="P:mitochondrial translation"/>
    <property type="evidence" value="ECO:0007669"/>
    <property type="project" value="TreeGrafter"/>
</dbReference>
<dbReference type="Gene3D" id="6.10.330.20">
    <property type="match status" value="1"/>
</dbReference>
<dbReference type="GeneTree" id="ENSGT00390000002837"/>
<dbReference type="PANTHER" id="PTHR21183">
    <property type="entry name" value="RIBOSOMAL PROTEIN L47, MITOCHONDRIAL-RELATED"/>
    <property type="match status" value="1"/>
</dbReference>
<protein>
    <recommendedName>
        <fullName evidence="6">Large ribosomal subunit protein uL29m</fullName>
    </recommendedName>
</protein>
<evidence type="ECO:0000256" key="6">
    <source>
        <dbReference type="ARBA" id="ARBA00035289"/>
    </source>
</evidence>
<evidence type="ECO:0000313" key="7">
    <source>
        <dbReference type="Ensembl" id="ENSEBUP00000023057.1"/>
    </source>
</evidence>
<dbReference type="AlphaFoldDB" id="A0A8C4WZU9"/>
<evidence type="ECO:0000256" key="4">
    <source>
        <dbReference type="ARBA" id="ARBA00023128"/>
    </source>
</evidence>
<keyword evidence="3" id="KW-0689">Ribosomal protein</keyword>
<dbReference type="InterPro" id="IPR038340">
    <property type="entry name" value="MRP-L47_sf"/>
</dbReference>
<dbReference type="PANTHER" id="PTHR21183:SF18">
    <property type="entry name" value="LARGE RIBOSOMAL SUBUNIT PROTEIN UL29M"/>
    <property type="match status" value="1"/>
</dbReference>
<dbReference type="GO" id="GO:0005762">
    <property type="term" value="C:mitochondrial large ribosomal subunit"/>
    <property type="evidence" value="ECO:0007669"/>
    <property type="project" value="TreeGrafter"/>
</dbReference>
<accession>A0A8C4WZU9</accession>
<keyword evidence="4" id="KW-0496">Mitochondrion</keyword>
<name>A0A8C4WZU9_EPTBU</name>
<evidence type="ECO:0000313" key="8">
    <source>
        <dbReference type="Proteomes" id="UP000694388"/>
    </source>
</evidence>
<dbReference type="Proteomes" id="UP000694388">
    <property type="component" value="Unplaced"/>
</dbReference>
<reference evidence="7" key="2">
    <citation type="submission" date="2025-09" db="UniProtKB">
        <authorList>
            <consortium name="Ensembl"/>
        </authorList>
    </citation>
    <scope>IDENTIFICATION</scope>
</reference>
<keyword evidence="8" id="KW-1185">Reference proteome</keyword>
<comment type="similarity">
    <text evidence="2">Belongs to the universal ribosomal protein uL29 family.</text>
</comment>
<dbReference type="GO" id="GO:0003735">
    <property type="term" value="F:structural constituent of ribosome"/>
    <property type="evidence" value="ECO:0007669"/>
    <property type="project" value="InterPro"/>
</dbReference>
<reference evidence="7" key="1">
    <citation type="submission" date="2025-08" db="UniProtKB">
        <authorList>
            <consortium name="Ensembl"/>
        </authorList>
    </citation>
    <scope>IDENTIFICATION</scope>
</reference>
<keyword evidence="5" id="KW-0687">Ribonucleoprotein</keyword>